<comment type="caution">
    <text evidence="7">The sequence shown here is derived from an EMBL/GenBank/DDBJ whole genome shotgun (WGS) entry which is preliminary data.</text>
</comment>
<dbReference type="GO" id="GO:0022857">
    <property type="term" value="F:transmembrane transporter activity"/>
    <property type="evidence" value="ECO:0007669"/>
    <property type="project" value="InterPro"/>
</dbReference>
<feature type="transmembrane region" description="Helical" evidence="5">
    <location>
        <begin position="131"/>
        <end position="152"/>
    </location>
</feature>
<proteinExistence type="predicted"/>
<evidence type="ECO:0000256" key="4">
    <source>
        <dbReference type="SAM" id="MobiDB-lite"/>
    </source>
</evidence>
<feature type="transmembrane region" description="Helical" evidence="5">
    <location>
        <begin position="200"/>
        <end position="221"/>
    </location>
</feature>
<evidence type="ECO:0000313" key="7">
    <source>
        <dbReference type="EMBL" id="NYT86845.1"/>
    </source>
</evidence>
<evidence type="ECO:0000256" key="2">
    <source>
        <dbReference type="ARBA" id="ARBA00022989"/>
    </source>
</evidence>
<keyword evidence="3 5" id="KW-0472">Membrane</keyword>
<feature type="transmembrane region" description="Helical" evidence="5">
    <location>
        <begin position="97"/>
        <end position="119"/>
    </location>
</feature>
<sequence>MVQTIGAFFSLYLATILLLVGSGLFNTYLGLRLTALSVSELWVGGLIAIYYLGLVFGARIGHKIIIQVGHIRAYSATAAIVTVTILALALLDNLWIWLGFRFVAGVAMVTQFMVLESWLNEQTENHQRGRVFAFYMVCSSLGTVLGQLSLTLFPHLNYQPLIFVAICSALCLVPVALTRRLHPALQLPAPLHVKYYVSRVPLSMTVLFIAGAITGAFYGLAPVYAVKQGLSSSQVAVFLAASVASGVVAQWPLGWLADRISRVGMIRVNALALALLAIPLWGWWTLPYWLLVVFSCAFGALQFTLYPLGAAFANDNVEQDRRVGLSAILYMVYGVGACIGPLVVGVLMRELESSVYFVFISACAVVLVALIRPQRVTGDNLSEDAPTQFVPMGDTLHASEVVATLDPRVDVESDVSFAPIEPEDSVELEHPAESPDSDQPAAPGVAEPGVAGPGSAGDQDHNGADGQGDSKHVNQR</sequence>
<dbReference type="AlphaFoldDB" id="A0A853H6S0"/>
<name>A0A853H6S0_9BURK</name>
<feature type="transmembrane region" description="Helical" evidence="5">
    <location>
        <begin position="7"/>
        <end position="29"/>
    </location>
</feature>
<feature type="transmembrane region" description="Helical" evidence="5">
    <location>
        <begin position="325"/>
        <end position="348"/>
    </location>
</feature>
<protein>
    <submittedName>
        <fullName evidence="7">MFS transporter</fullName>
    </submittedName>
</protein>
<feature type="domain" description="Major facilitator superfamily (MFS) profile" evidence="6">
    <location>
        <begin position="1"/>
        <end position="376"/>
    </location>
</feature>
<dbReference type="GO" id="GO:0005886">
    <property type="term" value="C:plasma membrane"/>
    <property type="evidence" value="ECO:0007669"/>
    <property type="project" value="TreeGrafter"/>
</dbReference>
<feature type="transmembrane region" description="Helical" evidence="5">
    <location>
        <begin position="158"/>
        <end position="179"/>
    </location>
</feature>
<evidence type="ECO:0000256" key="5">
    <source>
        <dbReference type="SAM" id="Phobius"/>
    </source>
</evidence>
<evidence type="ECO:0000256" key="1">
    <source>
        <dbReference type="ARBA" id="ARBA00022692"/>
    </source>
</evidence>
<keyword evidence="1 5" id="KW-0812">Transmembrane</keyword>
<dbReference type="PROSITE" id="PS50850">
    <property type="entry name" value="MFS"/>
    <property type="match status" value="1"/>
</dbReference>
<evidence type="ECO:0000256" key="3">
    <source>
        <dbReference type="ARBA" id="ARBA00023136"/>
    </source>
</evidence>
<keyword evidence="8" id="KW-1185">Reference proteome</keyword>
<dbReference type="InterPro" id="IPR011701">
    <property type="entry name" value="MFS"/>
</dbReference>
<feature type="transmembrane region" description="Helical" evidence="5">
    <location>
        <begin position="233"/>
        <end position="253"/>
    </location>
</feature>
<dbReference type="CDD" id="cd17477">
    <property type="entry name" value="MFS_YcaD_like"/>
    <property type="match status" value="1"/>
</dbReference>
<dbReference type="SUPFAM" id="SSF103473">
    <property type="entry name" value="MFS general substrate transporter"/>
    <property type="match status" value="1"/>
</dbReference>
<dbReference type="FunFam" id="1.20.1250.20:FF:000327">
    <property type="entry name" value="Transporter, MFS superfamily"/>
    <property type="match status" value="1"/>
</dbReference>
<dbReference type="EMBL" id="JACCEV010000005">
    <property type="protein sequence ID" value="NYT86845.1"/>
    <property type="molecule type" value="Genomic_DNA"/>
</dbReference>
<dbReference type="InterPro" id="IPR020846">
    <property type="entry name" value="MFS_dom"/>
</dbReference>
<dbReference type="OrthoDB" id="9810614at2"/>
<dbReference type="PANTHER" id="PTHR23521:SF3">
    <property type="entry name" value="MFS TRANSPORTER"/>
    <property type="match status" value="1"/>
</dbReference>
<feature type="transmembrane region" description="Helical" evidence="5">
    <location>
        <begin position="265"/>
        <end position="284"/>
    </location>
</feature>
<keyword evidence="2 5" id="KW-1133">Transmembrane helix</keyword>
<dbReference type="PANTHER" id="PTHR23521">
    <property type="entry name" value="TRANSPORTER MFS SUPERFAMILY"/>
    <property type="match status" value="1"/>
</dbReference>
<evidence type="ECO:0000259" key="6">
    <source>
        <dbReference type="PROSITE" id="PS50850"/>
    </source>
</evidence>
<feature type="transmembrane region" description="Helical" evidence="5">
    <location>
        <begin position="73"/>
        <end position="91"/>
    </location>
</feature>
<organism evidence="7 8">
    <name type="scientific">Pollutimonas harenae</name>
    <dbReference type="NCBI Taxonomy" id="657015"/>
    <lineage>
        <taxon>Bacteria</taxon>
        <taxon>Pseudomonadati</taxon>
        <taxon>Pseudomonadota</taxon>
        <taxon>Betaproteobacteria</taxon>
        <taxon>Burkholderiales</taxon>
        <taxon>Alcaligenaceae</taxon>
        <taxon>Pollutimonas</taxon>
    </lineage>
</organism>
<dbReference type="Gene3D" id="1.20.1250.20">
    <property type="entry name" value="MFS general substrate transporter like domains"/>
    <property type="match status" value="2"/>
</dbReference>
<dbReference type="Proteomes" id="UP000554144">
    <property type="component" value="Unassembled WGS sequence"/>
</dbReference>
<accession>A0A853H6S0</accession>
<dbReference type="InterPro" id="IPR036259">
    <property type="entry name" value="MFS_trans_sf"/>
</dbReference>
<feature type="compositionally biased region" description="Basic and acidic residues" evidence="4">
    <location>
        <begin position="458"/>
        <end position="476"/>
    </location>
</feature>
<feature type="transmembrane region" description="Helical" evidence="5">
    <location>
        <begin position="41"/>
        <end position="61"/>
    </location>
</feature>
<gene>
    <name evidence="7" type="ORF">H0A62_14670</name>
</gene>
<feature type="compositionally biased region" description="Low complexity" evidence="4">
    <location>
        <begin position="440"/>
        <end position="450"/>
    </location>
</feature>
<feature type="region of interest" description="Disordered" evidence="4">
    <location>
        <begin position="421"/>
        <end position="476"/>
    </location>
</feature>
<feature type="transmembrane region" description="Helical" evidence="5">
    <location>
        <begin position="354"/>
        <end position="371"/>
    </location>
</feature>
<evidence type="ECO:0000313" key="8">
    <source>
        <dbReference type="Proteomes" id="UP000554144"/>
    </source>
</evidence>
<reference evidence="7 8" key="1">
    <citation type="submission" date="2020-07" db="EMBL/GenBank/DDBJ databases">
        <title>Taxonomic revisions and descriptions of new bacterial species based on genomic comparisons in the high-G+C-content subgroup of the family Alcaligenaceae.</title>
        <authorList>
            <person name="Szabo A."/>
            <person name="Felfoldi T."/>
        </authorList>
    </citation>
    <scope>NUCLEOTIDE SEQUENCE [LARGE SCALE GENOMIC DNA]</scope>
    <source>
        <strain evidence="7 8">DSM 25667</strain>
    </source>
</reference>
<dbReference type="InterPro" id="IPR047200">
    <property type="entry name" value="MFS_YcaD-like"/>
</dbReference>
<dbReference type="Pfam" id="PF07690">
    <property type="entry name" value="MFS_1"/>
    <property type="match status" value="1"/>
</dbReference>
<feature type="transmembrane region" description="Helical" evidence="5">
    <location>
        <begin position="290"/>
        <end position="313"/>
    </location>
</feature>
<dbReference type="RefSeq" id="WP_130040561.1">
    <property type="nucleotide sequence ID" value="NZ_JACCEV010000005.1"/>
</dbReference>